<evidence type="ECO:0000256" key="8">
    <source>
        <dbReference type="ARBA" id="ARBA00023299"/>
    </source>
</evidence>
<evidence type="ECO:0000256" key="4">
    <source>
        <dbReference type="ARBA" id="ARBA00022576"/>
    </source>
</evidence>
<accession>A0A1G6HVZ5</accession>
<gene>
    <name evidence="11" type="primary">serC</name>
    <name evidence="13" type="ORF">SAMN04487824_101145</name>
</gene>
<comment type="subunit">
    <text evidence="11">Homodimer.</text>
</comment>
<comment type="catalytic activity">
    <reaction evidence="10 11">
        <text>O-phospho-L-serine + 2-oxoglutarate = 3-phosphooxypyruvate + L-glutamate</text>
        <dbReference type="Rhea" id="RHEA:14329"/>
        <dbReference type="ChEBI" id="CHEBI:16810"/>
        <dbReference type="ChEBI" id="CHEBI:18110"/>
        <dbReference type="ChEBI" id="CHEBI:29985"/>
        <dbReference type="ChEBI" id="CHEBI:57524"/>
        <dbReference type="EC" id="2.6.1.52"/>
    </reaction>
</comment>
<dbReference type="PANTHER" id="PTHR43247:SF1">
    <property type="entry name" value="PHOSPHOSERINE AMINOTRANSFERASE"/>
    <property type="match status" value="1"/>
</dbReference>
<evidence type="ECO:0000256" key="6">
    <source>
        <dbReference type="ARBA" id="ARBA00022679"/>
    </source>
</evidence>
<dbReference type="AlphaFoldDB" id="A0A1G6HVZ5"/>
<dbReference type="RefSeq" id="WP_090844396.1">
    <property type="nucleotide sequence ID" value="NZ_FMZL01000001.1"/>
</dbReference>
<dbReference type="EC" id="2.6.1.52" evidence="11"/>
<dbReference type="Gene3D" id="3.90.1150.10">
    <property type="entry name" value="Aspartate Aminotransferase, domain 1"/>
    <property type="match status" value="1"/>
</dbReference>
<dbReference type="PANTHER" id="PTHR43247">
    <property type="entry name" value="PHOSPHOSERINE AMINOTRANSFERASE"/>
    <property type="match status" value="1"/>
</dbReference>
<dbReference type="Pfam" id="PF00266">
    <property type="entry name" value="Aminotran_5"/>
    <property type="match status" value="1"/>
</dbReference>
<protein>
    <recommendedName>
        <fullName evidence="11">Phosphoserine aminotransferase</fullName>
        <ecNumber evidence="11">2.6.1.52</ecNumber>
    </recommendedName>
    <alternativeName>
        <fullName evidence="11">Phosphohydroxythreonine aminotransferase</fullName>
        <shortName evidence="11">PSAT</shortName>
    </alternativeName>
</protein>
<evidence type="ECO:0000259" key="12">
    <source>
        <dbReference type="Pfam" id="PF00266"/>
    </source>
</evidence>
<keyword evidence="11" id="KW-0664">Pyridoxine biosynthesis</keyword>
<dbReference type="STRING" id="604330.SAMN04489857_0498"/>
<reference evidence="14" key="1">
    <citation type="submission" date="2016-10" db="EMBL/GenBank/DDBJ databases">
        <authorList>
            <person name="Varghese N."/>
            <person name="Submissions S."/>
        </authorList>
    </citation>
    <scope>NUCLEOTIDE SEQUENCE [LARGE SCALE GENOMIC DNA]</scope>
    <source>
        <strain evidence="14">DSM 22619</strain>
    </source>
</reference>
<keyword evidence="7 11" id="KW-0663">Pyridoxal phosphate</keyword>
<evidence type="ECO:0000256" key="2">
    <source>
        <dbReference type="ARBA" id="ARBA00005099"/>
    </source>
</evidence>
<dbReference type="UniPathway" id="UPA00244">
    <property type="reaction ID" value="UER00311"/>
</dbReference>
<dbReference type="GO" id="GO:0008615">
    <property type="term" value="P:pyridoxine biosynthetic process"/>
    <property type="evidence" value="ECO:0007669"/>
    <property type="project" value="UniProtKB-UniRule"/>
</dbReference>
<dbReference type="InterPro" id="IPR022278">
    <property type="entry name" value="Pser_aminoTfrase"/>
</dbReference>
<dbReference type="GO" id="GO:0030170">
    <property type="term" value="F:pyridoxal phosphate binding"/>
    <property type="evidence" value="ECO:0007669"/>
    <property type="project" value="UniProtKB-UniRule"/>
</dbReference>
<dbReference type="EMBL" id="FMZL01000001">
    <property type="protein sequence ID" value="SDB97646.1"/>
    <property type="molecule type" value="Genomic_DNA"/>
</dbReference>
<feature type="binding site" evidence="11">
    <location>
        <position position="42"/>
    </location>
    <ligand>
        <name>L-glutamate</name>
        <dbReference type="ChEBI" id="CHEBI:29985"/>
    </ligand>
</feature>
<evidence type="ECO:0000256" key="11">
    <source>
        <dbReference type="HAMAP-Rule" id="MF_00160"/>
    </source>
</evidence>
<keyword evidence="11" id="KW-0963">Cytoplasm</keyword>
<feature type="binding site" evidence="11">
    <location>
        <position position="101"/>
    </location>
    <ligand>
        <name>pyridoxal 5'-phosphate</name>
        <dbReference type="ChEBI" id="CHEBI:597326"/>
    </ligand>
</feature>
<dbReference type="UniPathway" id="UPA00135">
    <property type="reaction ID" value="UER00197"/>
</dbReference>
<comment type="catalytic activity">
    <reaction evidence="9 11">
        <text>4-(phosphooxy)-L-threonine + 2-oxoglutarate = (R)-3-hydroxy-2-oxo-4-phosphooxybutanoate + L-glutamate</text>
        <dbReference type="Rhea" id="RHEA:16573"/>
        <dbReference type="ChEBI" id="CHEBI:16810"/>
        <dbReference type="ChEBI" id="CHEBI:29985"/>
        <dbReference type="ChEBI" id="CHEBI:58452"/>
        <dbReference type="ChEBI" id="CHEBI:58538"/>
        <dbReference type="EC" id="2.6.1.52"/>
    </reaction>
</comment>
<dbReference type="GO" id="GO:0006564">
    <property type="term" value="P:L-serine biosynthetic process"/>
    <property type="evidence" value="ECO:0007669"/>
    <property type="project" value="UniProtKB-UniRule"/>
</dbReference>
<comment type="pathway">
    <text evidence="11">Cofactor biosynthesis; pyridoxine 5'-phosphate biosynthesis; pyridoxine 5'-phosphate from D-erythrose 4-phosphate: step 3/5.</text>
</comment>
<keyword evidence="6 11" id="KW-0808">Transferase</keyword>
<evidence type="ECO:0000256" key="1">
    <source>
        <dbReference type="ARBA" id="ARBA00003483"/>
    </source>
</evidence>
<feature type="binding site" evidence="11">
    <location>
        <begin position="238"/>
        <end position="239"/>
    </location>
    <ligand>
        <name>pyridoxal 5'-phosphate</name>
        <dbReference type="ChEBI" id="CHEBI:597326"/>
    </ligand>
</feature>
<feature type="binding site" evidence="11">
    <location>
        <position position="150"/>
    </location>
    <ligand>
        <name>pyridoxal 5'-phosphate</name>
        <dbReference type="ChEBI" id="CHEBI:597326"/>
    </ligand>
</feature>
<dbReference type="InterPro" id="IPR015422">
    <property type="entry name" value="PyrdxlP-dep_Trfase_small"/>
</dbReference>
<keyword evidence="8 11" id="KW-0718">Serine biosynthesis</keyword>
<evidence type="ECO:0000256" key="7">
    <source>
        <dbReference type="ARBA" id="ARBA00022898"/>
    </source>
</evidence>
<dbReference type="PIRSF" id="PIRSF000525">
    <property type="entry name" value="SerC"/>
    <property type="match status" value="1"/>
</dbReference>
<feature type="binding site" evidence="11">
    <location>
        <position position="193"/>
    </location>
    <ligand>
        <name>pyridoxal 5'-phosphate</name>
        <dbReference type="ChEBI" id="CHEBI:597326"/>
    </ligand>
</feature>
<dbReference type="FunFam" id="3.90.1150.10:FF:000006">
    <property type="entry name" value="Phosphoserine aminotransferase"/>
    <property type="match status" value="1"/>
</dbReference>
<comment type="pathway">
    <text evidence="2 11">Amino-acid biosynthesis; L-serine biosynthesis; L-serine from 3-phospho-D-glycerate: step 2/3.</text>
</comment>
<feature type="modified residue" description="N6-(pyridoxal phosphate)lysine" evidence="11">
    <location>
        <position position="194"/>
    </location>
</feature>
<keyword evidence="4 11" id="KW-0032">Aminotransferase</keyword>
<dbReference type="Gene3D" id="3.40.640.10">
    <property type="entry name" value="Type I PLP-dependent aspartate aminotransferase-like (Major domain)"/>
    <property type="match status" value="1"/>
</dbReference>
<evidence type="ECO:0000313" key="13">
    <source>
        <dbReference type="EMBL" id="SDB97646.1"/>
    </source>
</evidence>
<dbReference type="InterPro" id="IPR015421">
    <property type="entry name" value="PyrdxlP-dep_Trfase_major"/>
</dbReference>
<dbReference type="GO" id="GO:0005737">
    <property type="term" value="C:cytoplasm"/>
    <property type="evidence" value="ECO:0007669"/>
    <property type="project" value="UniProtKB-SubCell"/>
</dbReference>
<comment type="caution">
    <text evidence="11">Lacks conserved residue(s) required for the propagation of feature annotation.</text>
</comment>
<dbReference type="GO" id="GO:0004648">
    <property type="term" value="F:O-phospho-L-serine:2-oxoglutarate aminotransferase activity"/>
    <property type="evidence" value="ECO:0007669"/>
    <property type="project" value="UniProtKB-UniRule"/>
</dbReference>
<feature type="domain" description="Aminotransferase class V" evidence="12">
    <location>
        <begin position="5"/>
        <end position="349"/>
    </location>
</feature>
<dbReference type="SUPFAM" id="SSF53383">
    <property type="entry name" value="PLP-dependent transferases"/>
    <property type="match status" value="1"/>
</dbReference>
<evidence type="ECO:0000256" key="5">
    <source>
        <dbReference type="ARBA" id="ARBA00022605"/>
    </source>
</evidence>
<sequence length="369" mass="40346">MARAFNFSAGPSALPEEVLKEAAAEMLDYKGCGMSVMEMSHRSSTFQSILDDAEQTLRRLMGIPDNYRVMFLQGGATLQFACVPMNLMRGRHAGYLVAGNWSKKAWQEACKYGQADVLATSEPTGFDRTPHLGGMPDQSLDYVYLCQNETVYGTMTRELPDTGDVPIVADVSSMFLSSPLPVERYGLIYAGVQKNAGPAGNTVVICRDDLIGDGPALGDIVPTYMGYKLQASKDSLYNTPNAWGIYMCGKVFHWIEETGGLAAMEERNWEKANRLYGYIDGSSLFSPIARPDSRSIANVTFRCPTPELDAEFVAGAAERNIVGVKGHRILGGMRASCYNAVPAKAVDALLDYMEDFERAHAADCRTDAQ</sequence>
<keyword evidence="5 11" id="KW-0028">Amino-acid biosynthesis</keyword>
<name>A0A1G6HVZ5_9ACTN</name>
<evidence type="ECO:0000256" key="9">
    <source>
        <dbReference type="ARBA" id="ARBA00047630"/>
    </source>
</evidence>
<comment type="cofactor">
    <cofactor evidence="11">
        <name>pyridoxal 5'-phosphate</name>
        <dbReference type="ChEBI" id="CHEBI:597326"/>
    </cofactor>
    <text evidence="11">Binds 1 pyridoxal phosphate per subunit.</text>
</comment>
<dbReference type="HAMAP" id="MF_00160">
    <property type="entry name" value="SerC_aminotrans_5"/>
    <property type="match status" value="1"/>
</dbReference>
<comment type="function">
    <text evidence="1 11">Catalyzes the reversible conversion of 3-phosphohydroxypyruvate to phosphoserine and of 3-hydroxy-2-oxo-4-phosphonooxybutanoate to phosphohydroxythreonine.</text>
</comment>
<comment type="similarity">
    <text evidence="3 11">Belongs to the class-V pyridoxal-phosphate-dependent aminotransferase family. SerC subfamily.</text>
</comment>
<dbReference type="NCBIfam" id="NF003764">
    <property type="entry name" value="PRK05355.1"/>
    <property type="match status" value="1"/>
</dbReference>
<dbReference type="InterPro" id="IPR015424">
    <property type="entry name" value="PyrdxlP-dep_Trfase"/>
</dbReference>
<organism evidence="13 14">
    <name type="scientific">Parafannyhessea umbonata</name>
    <dbReference type="NCBI Taxonomy" id="604330"/>
    <lineage>
        <taxon>Bacteria</taxon>
        <taxon>Bacillati</taxon>
        <taxon>Actinomycetota</taxon>
        <taxon>Coriobacteriia</taxon>
        <taxon>Coriobacteriales</taxon>
        <taxon>Atopobiaceae</taxon>
        <taxon>Parafannyhessea</taxon>
    </lineage>
</organism>
<evidence type="ECO:0000313" key="14">
    <source>
        <dbReference type="Proteomes" id="UP000198528"/>
    </source>
</evidence>
<proteinExistence type="inferred from homology"/>
<comment type="subcellular location">
    <subcellularLocation>
        <location evidence="11">Cytoplasm</location>
    </subcellularLocation>
</comment>
<evidence type="ECO:0000256" key="3">
    <source>
        <dbReference type="ARBA" id="ARBA00006904"/>
    </source>
</evidence>
<keyword evidence="14" id="KW-1185">Reference proteome</keyword>
<feature type="binding site" evidence="11">
    <location>
        <position position="170"/>
    </location>
    <ligand>
        <name>pyridoxal 5'-phosphate</name>
        <dbReference type="ChEBI" id="CHEBI:597326"/>
    </ligand>
</feature>
<dbReference type="InterPro" id="IPR000192">
    <property type="entry name" value="Aminotrans_V_dom"/>
</dbReference>
<evidence type="ECO:0000256" key="10">
    <source>
        <dbReference type="ARBA" id="ARBA00049007"/>
    </source>
</evidence>
<dbReference type="FunFam" id="3.40.640.10:FF:000010">
    <property type="entry name" value="Phosphoserine aminotransferase"/>
    <property type="match status" value="1"/>
</dbReference>
<feature type="binding site" evidence="11">
    <location>
        <begin position="76"/>
        <end position="77"/>
    </location>
    <ligand>
        <name>pyridoxal 5'-phosphate</name>
        <dbReference type="ChEBI" id="CHEBI:597326"/>
    </ligand>
</feature>
<dbReference type="Proteomes" id="UP000198528">
    <property type="component" value="Unassembled WGS sequence"/>
</dbReference>